<proteinExistence type="predicted"/>
<sequence length="51" mass="5772">MVKGNIISSYHNSLRDAIELCKWDYKCLANAELDECNIIAGVLEETVMLKI</sequence>
<dbReference type="EMBL" id="GBRH01277739">
    <property type="protein sequence ID" value="JAD20156.1"/>
    <property type="molecule type" value="Transcribed_RNA"/>
</dbReference>
<reference evidence="1" key="1">
    <citation type="submission" date="2014-09" db="EMBL/GenBank/DDBJ databases">
        <authorList>
            <person name="Magalhaes I.L.F."/>
            <person name="Oliveira U."/>
            <person name="Santos F.R."/>
            <person name="Vidigal T.H.D.A."/>
            <person name="Brescovit A.D."/>
            <person name="Santos A.J."/>
        </authorList>
    </citation>
    <scope>NUCLEOTIDE SEQUENCE</scope>
    <source>
        <tissue evidence="1">Shoot tissue taken approximately 20 cm above the soil surface</tissue>
    </source>
</reference>
<organism evidence="1">
    <name type="scientific">Arundo donax</name>
    <name type="common">Giant reed</name>
    <name type="synonym">Donax arundinaceus</name>
    <dbReference type="NCBI Taxonomy" id="35708"/>
    <lineage>
        <taxon>Eukaryota</taxon>
        <taxon>Viridiplantae</taxon>
        <taxon>Streptophyta</taxon>
        <taxon>Embryophyta</taxon>
        <taxon>Tracheophyta</taxon>
        <taxon>Spermatophyta</taxon>
        <taxon>Magnoliopsida</taxon>
        <taxon>Liliopsida</taxon>
        <taxon>Poales</taxon>
        <taxon>Poaceae</taxon>
        <taxon>PACMAD clade</taxon>
        <taxon>Arundinoideae</taxon>
        <taxon>Arundineae</taxon>
        <taxon>Arundo</taxon>
    </lineage>
</organism>
<name>A0A0A8Y1Z2_ARUDO</name>
<reference evidence="1" key="2">
    <citation type="journal article" date="2015" name="Data Brief">
        <title>Shoot transcriptome of the giant reed, Arundo donax.</title>
        <authorList>
            <person name="Barrero R.A."/>
            <person name="Guerrero F.D."/>
            <person name="Moolhuijzen P."/>
            <person name="Goolsby J.A."/>
            <person name="Tidwell J."/>
            <person name="Bellgard S.E."/>
            <person name="Bellgard M.I."/>
        </authorList>
    </citation>
    <scope>NUCLEOTIDE SEQUENCE</scope>
    <source>
        <tissue evidence="1">Shoot tissue taken approximately 20 cm above the soil surface</tissue>
    </source>
</reference>
<dbReference type="AlphaFoldDB" id="A0A0A8Y1Z2"/>
<protein>
    <submittedName>
        <fullName evidence="1">Uncharacterized protein</fullName>
    </submittedName>
</protein>
<evidence type="ECO:0000313" key="1">
    <source>
        <dbReference type="EMBL" id="JAD20156.1"/>
    </source>
</evidence>
<accession>A0A0A8Y1Z2</accession>